<dbReference type="AlphaFoldDB" id="A0A2Z4ILB5"/>
<evidence type="ECO:0000313" key="2">
    <source>
        <dbReference type="Proteomes" id="UP000248688"/>
    </source>
</evidence>
<name>A0A2Z4ILB5_9BACT</name>
<gene>
    <name evidence="1" type="ORF">DN752_16115</name>
</gene>
<evidence type="ECO:0008006" key="3">
    <source>
        <dbReference type="Google" id="ProtNLM"/>
    </source>
</evidence>
<organism evidence="1 2">
    <name type="scientific">Echinicola strongylocentroti</name>
    <dbReference type="NCBI Taxonomy" id="1795355"/>
    <lineage>
        <taxon>Bacteria</taxon>
        <taxon>Pseudomonadati</taxon>
        <taxon>Bacteroidota</taxon>
        <taxon>Cytophagia</taxon>
        <taxon>Cytophagales</taxon>
        <taxon>Cyclobacteriaceae</taxon>
        <taxon>Echinicola</taxon>
    </lineage>
</organism>
<sequence length="296" mass="33518">MFGQNYQKIVFNEDIEGGYYLAVPPRSEKPIGVLLLMPGFGQTAESVFPETKIHNVAYLHDVLTIVVAGGRKLYADTDVVKRLNEVIDHVLKKYPVDKEGFVIGGFSAGGTIGLRYAEYCFEKPGGFPIQPKGVFSIDSPVDLFGIWNYFQREIKKNYSDVGVGEAKFVTEIMESEIGNPDENADNYNRLTPFNMELENYGNEKFLKDMSVRVYHDLDVVWQLENRRRSLFDSNAFASSEMINRLLLMGNERAAFIPSKSPGYRSSGTRHPHSWSIVDEVGFIQWVKSLLTNADME</sequence>
<dbReference type="OrthoDB" id="1095982at2"/>
<dbReference type="SUPFAM" id="SSF53474">
    <property type="entry name" value="alpha/beta-Hydrolases"/>
    <property type="match status" value="1"/>
</dbReference>
<dbReference type="KEGG" id="est:DN752_16115"/>
<keyword evidence="2" id="KW-1185">Reference proteome</keyword>
<reference evidence="1 2" key="1">
    <citation type="submission" date="2018-06" db="EMBL/GenBank/DDBJ databases">
        <title>Echinicola strongylocentroti sp. nov., isolated from a sea urchin Strongylocentrotus intermedius.</title>
        <authorList>
            <person name="Bae S.S."/>
        </authorList>
    </citation>
    <scope>NUCLEOTIDE SEQUENCE [LARGE SCALE GENOMIC DNA]</scope>
    <source>
        <strain evidence="1 2">MEBiC08714</strain>
    </source>
</reference>
<accession>A0A2Z4ILB5</accession>
<evidence type="ECO:0000313" key="1">
    <source>
        <dbReference type="EMBL" id="AWW31527.1"/>
    </source>
</evidence>
<proteinExistence type="predicted"/>
<dbReference type="InterPro" id="IPR029058">
    <property type="entry name" value="AB_hydrolase_fold"/>
</dbReference>
<dbReference type="Gene3D" id="3.40.50.1820">
    <property type="entry name" value="alpha/beta hydrolase"/>
    <property type="match status" value="1"/>
</dbReference>
<dbReference type="Proteomes" id="UP000248688">
    <property type="component" value="Chromosome"/>
</dbReference>
<protein>
    <recommendedName>
        <fullName evidence="3">Alpha/beta hydrolase</fullName>
    </recommendedName>
</protein>
<dbReference type="EMBL" id="CP030041">
    <property type="protein sequence ID" value="AWW31527.1"/>
    <property type="molecule type" value="Genomic_DNA"/>
</dbReference>